<sequence length="193" mass="22779">MISGILDLKRIHQYAKCNKEIPHRTNDKAIYRPLKSIIDDLVFYVPEISGWYFWVNANGLKQIIYVGKSDANTEWNLKKRIEEGISEGLEAFWGTHYDKQEVFETMLKKYNYKYENNHKKALKKTGVTHIIWIGTRDNIASFDIKEIEKYLIFNLQPTANSQHKKKAQYTEFADSEIVKNQFEEIFEEISFNG</sequence>
<evidence type="ECO:0000313" key="1">
    <source>
        <dbReference type="EMBL" id="MCJ8503142.1"/>
    </source>
</evidence>
<dbReference type="RefSeq" id="WP_246915067.1">
    <property type="nucleotide sequence ID" value="NZ_JALJRB010000050.1"/>
</dbReference>
<evidence type="ECO:0008006" key="3">
    <source>
        <dbReference type="Google" id="ProtNLM"/>
    </source>
</evidence>
<accession>A0AA41UM76</accession>
<gene>
    <name evidence="1" type="ORF">MRX98_21395</name>
</gene>
<dbReference type="AlphaFoldDB" id="A0AA41UM76"/>
<dbReference type="Proteomes" id="UP001165427">
    <property type="component" value="Unassembled WGS sequence"/>
</dbReference>
<keyword evidence="2" id="KW-1185">Reference proteome</keyword>
<reference evidence="1" key="1">
    <citation type="submission" date="2022-04" db="EMBL/GenBank/DDBJ databases">
        <title>Desulfatitalea alkaliphila sp. nov., a novel anaerobic sulfate-reducing bacterium isolated from terrestrial mud volcano, Taman Peninsula, Russia.</title>
        <authorList>
            <person name="Khomyakova M.A."/>
            <person name="Merkel A.Y."/>
            <person name="Slobodkin A.I."/>
        </authorList>
    </citation>
    <scope>NUCLEOTIDE SEQUENCE</scope>
    <source>
        <strain evidence="1">M08but</strain>
    </source>
</reference>
<evidence type="ECO:0000313" key="2">
    <source>
        <dbReference type="Proteomes" id="UP001165427"/>
    </source>
</evidence>
<dbReference type="EMBL" id="JALJRB010000050">
    <property type="protein sequence ID" value="MCJ8503142.1"/>
    <property type="molecule type" value="Genomic_DNA"/>
</dbReference>
<comment type="caution">
    <text evidence="1">The sequence shown here is derived from an EMBL/GenBank/DDBJ whole genome shotgun (WGS) entry which is preliminary data.</text>
</comment>
<name>A0AA41UM76_9BACT</name>
<proteinExistence type="predicted"/>
<organism evidence="1 2">
    <name type="scientific">Desulfatitalea alkaliphila</name>
    <dbReference type="NCBI Taxonomy" id="2929485"/>
    <lineage>
        <taxon>Bacteria</taxon>
        <taxon>Pseudomonadati</taxon>
        <taxon>Thermodesulfobacteriota</taxon>
        <taxon>Desulfobacteria</taxon>
        <taxon>Desulfobacterales</taxon>
        <taxon>Desulfosarcinaceae</taxon>
        <taxon>Desulfatitalea</taxon>
    </lineage>
</organism>
<protein>
    <recommendedName>
        <fullName evidence="3">GIY-YIG domain-containing protein</fullName>
    </recommendedName>
</protein>